<evidence type="ECO:0000256" key="8">
    <source>
        <dbReference type="ARBA" id="ARBA00022729"/>
    </source>
</evidence>
<dbReference type="EMBL" id="ML211006">
    <property type="protein sequence ID" value="TFK92037.1"/>
    <property type="molecule type" value="Genomic_DNA"/>
</dbReference>
<accession>A0A5C3PS84</accession>
<keyword evidence="7 15" id="KW-0479">Metal-binding</keyword>
<dbReference type="AlphaFoldDB" id="A0A5C3PS84"/>
<evidence type="ECO:0000256" key="6">
    <source>
        <dbReference type="ARBA" id="ARBA00022670"/>
    </source>
</evidence>
<keyword evidence="19" id="KW-1185">Reference proteome</keyword>
<dbReference type="GO" id="GO:0046872">
    <property type="term" value="F:metal ion binding"/>
    <property type="evidence" value="ECO:0007669"/>
    <property type="project" value="UniProtKB-UniRule"/>
</dbReference>
<evidence type="ECO:0000313" key="19">
    <source>
        <dbReference type="Proteomes" id="UP000308197"/>
    </source>
</evidence>
<feature type="domain" description="Peptidase S53" evidence="17">
    <location>
        <begin position="211"/>
        <end position="564"/>
    </location>
</feature>
<dbReference type="SUPFAM" id="SSF52743">
    <property type="entry name" value="Subtilisin-like"/>
    <property type="match status" value="1"/>
</dbReference>
<evidence type="ECO:0000256" key="9">
    <source>
        <dbReference type="ARBA" id="ARBA00022801"/>
    </source>
</evidence>
<evidence type="ECO:0000256" key="5">
    <source>
        <dbReference type="ARBA" id="ARBA00022525"/>
    </source>
</evidence>
<dbReference type="SMART" id="SM00944">
    <property type="entry name" value="Pro-kuma_activ"/>
    <property type="match status" value="1"/>
</dbReference>
<dbReference type="GO" id="GO:0005576">
    <property type="term" value="C:extracellular region"/>
    <property type="evidence" value="ECO:0007669"/>
    <property type="project" value="UniProtKB-SubCell"/>
</dbReference>
<evidence type="ECO:0000256" key="7">
    <source>
        <dbReference type="ARBA" id="ARBA00022723"/>
    </source>
</evidence>
<evidence type="ECO:0000256" key="10">
    <source>
        <dbReference type="ARBA" id="ARBA00022825"/>
    </source>
</evidence>
<evidence type="ECO:0000256" key="2">
    <source>
        <dbReference type="ARBA" id="ARBA00002451"/>
    </source>
</evidence>
<dbReference type="Proteomes" id="UP000308197">
    <property type="component" value="Unassembled WGS sequence"/>
</dbReference>
<evidence type="ECO:0000259" key="17">
    <source>
        <dbReference type="PROSITE" id="PS51695"/>
    </source>
</evidence>
<dbReference type="PANTHER" id="PTHR14218:SF15">
    <property type="entry name" value="TRIPEPTIDYL-PEPTIDASE 1"/>
    <property type="match status" value="1"/>
</dbReference>
<feature type="active site" description="Charge relay system" evidence="15">
    <location>
        <position position="482"/>
    </location>
</feature>
<evidence type="ECO:0000256" key="16">
    <source>
        <dbReference type="SAM" id="SignalP"/>
    </source>
</evidence>
<keyword evidence="11 15" id="KW-0106">Calcium</keyword>
<feature type="binding site" evidence="15">
    <location>
        <position position="524"/>
    </location>
    <ligand>
        <name>Ca(2+)</name>
        <dbReference type="ChEBI" id="CHEBI:29108"/>
    </ligand>
</feature>
<feature type="active site" description="Charge relay system" evidence="15">
    <location>
        <position position="289"/>
    </location>
</feature>
<dbReference type="Pfam" id="PF09286">
    <property type="entry name" value="Pro-kuma_activ"/>
    <property type="match status" value="1"/>
</dbReference>
<keyword evidence="8 16" id="KW-0732">Signal</keyword>
<dbReference type="STRING" id="1314778.A0A5C3PS84"/>
<evidence type="ECO:0000256" key="13">
    <source>
        <dbReference type="ARBA" id="ARBA00023145"/>
    </source>
</evidence>
<dbReference type="Pfam" id="PF00082">
    <property type="entry name" value="Peptidase_S8"/>
    <property type="match status" value="1"/>
</dbReference>
<evidence type="ECO:0000256" key="1">
    <source>
        <dbReference type="ARBA" id="ARBA00001910"/>
    </source>
</evidence>
<dbReference type="GO" id="GO:0006508">
    <property type="term" value="P:proteolysis"/>
    <property type="evidence" value="ECO:0007669"/>
    <property type="project" value="UniProtKB-KW"/>
</dbReference>
<dbReference type="PROSITE" id="PS51695">
    <property type="entry name" value="SEDOLISIN"/>
    <property type="match status" value="1"/>
</dbReference>
<sequence>MVAAGLLALSTFFILALGAPIYDALHLHDARAAAPAGYKASAAADPSEVLSLRIALKTDTSALVQKLMDVSTPGSKNYRNFLSKAQVEKLTAPSAAGTKAVKAWLKKNGITATPGATKQWLNIQVPVAQANEMLGADFTVYENKDTGISAVRTLAYSLPKSVKPFVDFIYPATAFPAQSTRGIATTHTAGSFRNTTVARRAGTADPACAEAITPQCLQALYNIPTEPATQSSNTMVVSSFVDSFASKADLSTFLSDFRPDISRDISFDVTSLNGGENDESNPSTEGSLDIQYTVGIATEVPTTFFTVGSGDGGDLTGFLDLVNELISQDNPPTVFTTSFGFPEELVPEDLANNICDAYAQLGARGTSIFFSSGDSGVDDGQSSTCTTFRPTFPSGCPFVTVVGATQGVSPDIAADFSSGGFSNYFTQPDYQQDAVGSYLSKLGDLNAGLFNTGGRGFPDVSAVGVAYQVRIAGEVQPVFGTSASTPVFASIVALLNDRLIADGQAPMGFLNPMLYSSGLTALDDVVQGSNPGCGTDGFPADQGWDPVTGLGTPDFDKFVTLLGL</sequence>
<dbReference type="GO" id="GO:0004252">
    <property type="term" value="F:serine-type endopeptidase activity"/>
    <property type="evidence" value="ECO:0007669"/>
    <property type="project" value="UniProtKB-UniRule"/>
</dbReference>
<dbReference type="EC" id="3.4.14.10" evidence="4"/>
<dbReference type="InterPro" id="IPR050819">
    <property type="entry name" value="Tripeptidyl-peptidase_I"/>
</dbReference>
<dbReference type="FunFam" id="3.40.50.200:FF:000015">
    <property type="entry name" value="Tripeptidyl peptidase A"/>
    <property type="match status" value="1"/>
</dbReference>
<reference evidence="18 19" key="1">
    <citation type="journal article" date="2019" name="Nat. Ecol. Evol.">
        <title>Megaphylogeny resolves global patterns of mushroom evolution.</title>
        <authorList>
            <person name="Varga T."/>
            <person name="Krizsan K."/>
            <person name="Foldi C."/>
            <person name="Dima B."/>
            <person name="Sanchez-Garcia M."/>
            <person name="Sanchez-Ramirez S."/>
            <person name="Szollosi G.J."/>
            <person name="Szarkandi J.G."/>
            <person name="Papp V."/>
            <person name="Albert L."/>
            <person name="Andreopoulos W."/>
            <person name="Angelini C."/>
            <person name="Antonin V."/>
            <person name="Barry K.W."/>
            <person name="Bougher N.L."/>
            <person name="Buchanan P."/>
            <person name="Buyck B."/>
            <person name="Bense V."/>
            <person name="Catcheside P."/>
            <person name="Chovatia M."/>
            <person name="Cooper J."/>
            <person name="Damon W."/>
            <person name="Desjardin D."/>
            <person name="Finy P."/>
            <person name="Geml J."/>
            <person name="Haridas S."/>
            <person name="Hughes K."/>
            <person name="Justo A."/>
            <person name="Karasinski D."/>
            <person name="Kautmanova I."/>
            <person name="Kiss B."/>
            <person name="Kocsube S."/>
            <person name="Kotiranta H."/>
            <person name="LaButti K.M."/>
            <person name="Lechner B.E."/>
            <person name="Liimatainen K."/>
            <person name="Lipzen A."/>
            <person name="Lukacs Z."/>
            <person name="Mihaltcheva S."/>
            <person name="Morgado L.N."/>
            <person name="Niskanen T."/>
            <person name="Noordeloos M.E."/>
            <person name="Ohm R.A."/>
            <person name="Ortiz-Santana B."/>
            <person name="Ovrebo C."/>
            <person name="Racz N."/>
            <person name="Riley R."/>
            <person name="Savchenko A."/>
            <person name="Shiryaev A."/>
            <person name="Soop K."/>
            <person name="Spirin V."/>
            <person name="Szebenyi C."/>
            <person name="Tomsovsky M."/>
            <person name="Tulloss R.E."/>
            <person name="Uehling J."/>
            <person name="Grigoriev I.V."/>
            <person name="Vagvolgyi C."/>
            <person name="Papp T."/>
            <person name="Martin F.M."/>
            <person name="Miettinen O."/>
            <person name="Hibbett D.S."/>
            <person name="Nagy L.G."/>
        </authorList>
    </citation>
    <scope>NUCLEOTIDE SEQUENCE [LARGE SCALE GENOMIC DNA]</scope>
    <source>
        <strain evidence="18 19">HHB13444</strain>
    </source>
</reference>
<comment type="cofactor">
    <cofactor evidence="15">
        <name>Ca(2+)</name>
        <dbReference type="ChEBI" id="CHEBI:29108"/>
    </cofactor>
    <text evidence="15">Binds 1 Ca(2+) ion per subunit.</text>
</comment>
<comment type="subcellular location">
    <subcellularLocation>
        <location evidence="3">Secreted</location>
        <location evidence="3">Extracellular space</location>
    </subcellularLocation>
</comment>
<evidence type="ECO:0000256" key="4">
    <source>
        <dbReference type="ARBA" id="ARBA00012462"/>
    </source>
</evidence>
<dbReference type="CDD" id="cd11377">
    <property type="entry name" value="Pro-peptidase_S53"/>
    <property type="match status" value="1"/>
</dbReference>
<feature type="binding site" evidence="15">
    <location>
        <position position="525"/>
    </location>
    <ligand>
        <name>Ca(2+)</name>
        <dbReference type="ChEBI" id="CHEBI:29108"/>
    </ligand>
</feature>
<dbReference type="InterPro" id="IPR030400">
    <property type="entry name" value="Sedolisin_dom"/>
</dbReference>
<dbReference type="CDD" id="cd04056">
    <property type="entry name" value="Peptidases_S53"/>
    <property type="match status" value="1"/>
</dbReference>
<dbReference type="InterPro" id="IPR000209">
    <property type="entry name" value="Peptidase_S8/S53_dom"/>
</dbReference>
<keyword evidence="12" id="KW-0843">Virulence</keyword>
<dbReference type="InterPro" id="IPR015366">
    <property type="entry name" value="S53_propep"/>
</dbReference>
<feature type="signal peptide" evidence="16">
    <location>
        <begin position="1"/>
        <end position="18"/>
    </location>
</feature>
<name>A0A5C3PS84_9APHY</name>
<gene>
    <name evidence="18" type="ORF">K466DRAFT_481479</name>
</gene>
<dbReference type="PANTHER" id="PTHR14218">
    <property type="entry name" value="PROTEASE S8 TRIPEPTIDYL PEPTIDASE I CLN2"/>
    <property type="match status" value="1"/>
</dbReference>
<dbReference type="SUPFAM" id="SSF54897">
    <property type="entry name" value="Protease propeptides/inhibitors"/>
    <property type="match status" value="1"/>
</dbReference>
<dbReference type="Gene3D" id="3.40.50.200">
    <property type="entry name" value="Peptidase S8/S53 domain"/>
    <property type="match status" value="1"/>
</dbReference>
<keyword evidence="10 15" id="KW-0720">Serine protease</keyword>
<evidence type="ECO:0000256" key="11">
    <source>
        <dbReference type="ARBA" id="ARBA00022837"/>
    </source>
</evidence>
<dbReference type="InterPro" id="IPR036852">
    <property type="entry name" value="Peptidase_S8/S53_dom_sf"/>
</dbReference>
<dbReference type="InParanoid" id="A0A5C3PS84"/>
<feature type="binding site" evidence="15">
    <location>
        <position position="543"/>
    </location>
    <ligand>
        <name>Ca(2+)</name>
        <dbReference type="ChEBI" id="CHEBI:29108"/>
    </ligand>
</feature>
<evidence type="ECO:0000256" key="3">
    <source>
        <dbReference type="ARBA" id="ARBA00004239"/>
    </source>
</evidence>
<comment type="catalytic activity">
    <reaction evidence="1">
        <text>Release of an N-terminal tripeptide from a polypeptide.</text>
        <dbReference type="EC" id="3.4.14.10"/>
    </reaction>
</comment>
<feature type="binding site" evidence="15">
    <location>
        <position position="545"/>
    </location>
    <ligand>
        <name>Ca(2+)</name>
        <dbReference type="ChEBI" id="CHEBI:29108"/>
    </ligand>
</feature>
<evidence type="ECO:0000313" key="18">
    <source>
        <dbReference type="EMBL" id="TFK92037.1"/>
    </source>
</evidence>
<keyword evidence="5" id="KW-0964">Secreted</keyword>
<keyword evidence="9 15" id="KW-0378">Hydrolase</keyword>
<feature type="active site" description="Charge relay system" evidence="15">
    <location>
        <position position="285"/>
    </location>
</feature>
<comment type="function">
    <text evidence="2">Secreted tripeptidyl-peptidase which degrades proteins at acidic pHs and is involved in virulence.</text>
</comment>
<feature type="chain" id="PRO_5023048545" description="tripeptidyl-peptidase II" evidence="16">
    <location>
        <begin position="19"/>
        <end position="564"/>
    </location>
</feature>
<keyword evidence="14" id="KW-0325">Glycoprotein</keyword>
<evidence type="ECO:0000256" key="15">
    <source>
        <dbReference type="PROSITE-ProRule" id="PRU01032"/>
    </source>
</evidence>
<evidence type="ECO:0000256" key="12">
    <source>
        <dbReference type="ARBA" id="ARBA00023026"/>
    </source>
</evidence>
<evidence type="ECO:0000256" key="14">
    <source>
        <dbReference type="ARBA" id="ARBA00023180"/>
    </source>
</evidence>
<dbReference type="GO" id="GO:0008240">
    <property type="term" value="F:tripeptidyl-peptidase activity"/>
    <property type="evidence" value="ECO:0007669"/>
    <property type="project" value="UniProtKB-EC"/>
</dbReference>
<keyword evidence="6 15" id="KW-0645">Protease</keyword>
<protein>
    <recommendedName>
        <fullName evidence="4">tripeptidyl-peptidase II</fullName>
        <ecNumber evidence="4">3.4.14.10</ecNumber>
    </recommendedName>
</protein>
<proteinExistence type="predicted"/>
<organism evidence="18 19">
    <name type="scientific">Polyporus arcularius HHB13444</name>
    <dbReference type="NCBI Taxonomy" id="1314778"/>
    <lineage>
        <taxon>Eukaryota</taxon>
        <taxon>Fungi</taxon>
        <taxon>Dikarya</taxon>
        <taxon>Basidiomycota</taxon>
        <taxon>Agaricomycotina</taxon>
        <taxon>Agaricomycetes</taxon>
        <taxon>Polyporales</taxon>
        <taxon>Polyporaceae</taxon>
        <taxon>Polyporus</taxon>
    </lineage>
</organism>
<keyword evidence="13" id="KW-0865">Zymogen</keyword>